<dbReference type="Gene3D" id="1.10.287.80">
    <property type="entry name" value="ATP synthase, gamma subunit, helix hairpin domain"/>
    <property type="match status" value="1"/>
</dbReference>
<dbReference type="PANTHER" id="PTHR11693">
    <property type="entry name" value="ATP SYNTHASE GAMMA CHAIN"/>
    <property type="match status" value="1"/>
</dbReference>
<keyword evidence="3" id="KW-0813">Transport</keyword>
<evidence type="ECO:0000313" key="9">
    <source>
        <dbReference type="EMBL" id="BAO51962.1"/>
    </source>
</evidence>
<reference evidence="9" key="1">
    <citation type="journal article" date="2014" name="Genome Biol. Evol.">
        <title>Gene Content Evolution in Discobid Mitochondria Deduced from the Phylogenetic Position and Complete Mitochondrial Genome of Tsukubamonas globosa.</title>
        <authorList>
            <person name="Kamikawa R."/>
            <person name="Kolisko M."/>
            <person name="Nishimura Y."/>
            <person name="Yabuki A."/>
            <person name="Brown M.W."/>
            <person name="Ishikawa S.A."/>
            <person name="Ishida K."/>
            <person name="Roger A.J."/>
            <person name="Hashimoto T."/>
            <person name="Inagaki Y."/>
        </authorList>
    </citation>
    <scope>NUCLEOTIDE SEQUENCE</scope>
</reference>
<evidence type="ECO:0000256" key="4">
    <source>
        <dbReference type="ARBA" id="ARBA00022781"/>
    </source>
</evidence>
<gene>
    <name evidence="9" type="primary">atp3</name>
</gene>
<proteinExistence type="inferred from homology"/>
<dbReference type="CDD" id="cd12151">
    <property type="entry name" value="F1-ATPase_gamma"/>
    <property type="match status" value="1"/>
</dbReference>
<protein>
    <submittedName>
        <fullName evidence="9">ATP synthase F1 subunit gamma</fullName>
    </submittedName>
</protein>
<accession>W8VY33</accession>
<dbReference type="Gene3D" id="3.40.1380.10">
    <property type="match status" value="1"/>
</dbReference>
<evidence type="ECO:0000256" key="7">
    <source>
        <dbReference type="ARBA" id="ARBA00023196"/>
    </source>
</evidence>
<keyword evidence="9" id="KW-0496">Mitochondrion</keyword>
<dbReference type="PRINTS" id="PR00126">
    <property type="entry name" value="ATPASEGAMMA"/>
</dbReference>
<evidence type="ECO:0000256" key="5">
    <source>
        <dbReference type="ARBA" id="ARBA00023065"/>
    </source>
</evidence>
<dbReference type="AlphaFoldDB" id="W8VY33"/>
<dbReference type="GeneID" id="18490765"/>
<keyword evidence="7" id="KW-0139">CF(1)</keyword>
<evidence type="ECO:0000256" key="3">
    <source>
        <dbReference type="ARBA" id="ARBA00022448"/>
    </source>
</evidence>
<dbReference type="Pfam" id="PF00231">
    <property type="entry name" value="ATP-synt"/>
    <property type="match status" value="1"/>
</dbReference>
<geneLocation type="mitochondrion" evidence="9"/>
<dbReference type="GO" id="GO:0046933">
    <property type="term" value="F:proton-transporting ATP synthase activity, rotational mechanism"/>
    <property type="evidence" value="ECO:0007669"/>
    <property type="project" value="InterPro"/>
</dbReference>
<organism evidence="9">
    <name type="scientific">Tsukubamonas globosa</name>
    <dbReference type="NCBI Taxonomy" id="875863"/>
    <lineage>
        <taxon>Eukaryota</taxon>
        <taxon>Discoba</taxon>
        <taxon>Tsukubamonadida</taxon>
        <taxon>Tsukubamonadidae</taxon>
        <taxon>Tsukubamonas</taxon>
    </lineage>
</organism>
<dbReference type="PANTHER" id="PTHR11693:SF22">
    <property type="entry name" value="ATP SYNTHASE SUBUNIT GAMMA, MITOCHONDRIAL"/>
    <property type="match status" value="1"/>
</dbReference>
<dbReference type="EMBL" id="AB854048">
    <property type="protein sequence ID" value="BAO51962.1"/>
    <property type="molecule type" value="Genomic_DNA"/>
</dbReference>
<dbReference type="RefSeq" id="YP_009004120.1">
    <property type="nucleotide sequence ID" value="NC_023545.1"/>
</dbReference>
<dbReference type="InterPro" id="IPR000131">
    <property type="entry name" value="ATP_synth_F1_gsu"/>
</dbReference>
<evidence type="ECO:0000256" key="8">
    <source>
        <dbReference type="ARBA" id="ARBA00023310"/>
    </source>
</evidence>
<keyword evidence="4" id="KW-0375">Hydrogen ion transport</keyword>
<keyword evidence="6" id="KW-0472">Membrane</keyword>
<evidence type="ECO:0000256" key="1">
    <source>
        <dbReference type="ARBA" id="ARBA00004170"/>
    </source>
</evidence>
<evidence type="ECO:0000256" key="2">
    <source>
        <dbReference type="ARBA" id="ARBA00007681"/>
    </source>
</evidence>
<dbReference type="SUPFAM" id="SSF52943">
    <property type="entry name" value="ATP synthase (F1-ATPase), gamma subunit"/>
    <property type="match status" value="1"/>
</dbReference>
<name>W8VY33_9EUKA</name>
<keyword evidence="8" id="KW-0066">ATP synthesis</keyword>
<sequence>MSSVKELKVRLVGVETIQKITRAMKMVSAARLRTLQRVINQVVVGMKIFPSFFQGDAKLSNEKTRFLLPISSERGLCGSVNTSINKSIMYSLNDLHQRSVDTEVFIIGQKSRDFFLRNCGNSIIRQIDQMSPNNVNFVTASLSVEELLYNKFDQVSIFFNLCESVVSQRVYSFHVKSFSLAQKDFPQVLANELDDATEDINALYSDLYQFGLVFLFIYVLIQSKTAEQASRVSAMENATKNAGEIIQTLRLVYNKARQSAITRELIEIISCANALTGSSRRE</sequence>
<dbReference type="GO" id="GO:0045259">
    <property type="term" value="C:proton-transporting ATP synthase complex"/>
    <property type="evidence" value="ECO:0007669"/>
    <property type="project" value="UniProtKB-KW"/>
</dbReference>
<comment type="subcellular location">
    <subcellularLocation>
        <location evidence="1">Membrane</location>
        <topology evidence="1">Peripheral membrane protein</topology>
    </subcellularLocation>
</comment>
<dbReference type="InterPro" id="IPR035968">
    <property type="entry name" value="ATP_synth_F1_ATPase_gsu"/>
</dbReference>
<comment type="similarity">
    <text evidence="2">Belongs to the ATPase gamma chain family.</text>
</comment>
<keyword evidence="5" id="KW-0406">Ion transport</keyword>
<evidence type="ECO:0000256" key="6">
    <source>
        <dbReference type="ARBA" id="ARBA00023136"/>
    </source>
</evidence>